<feature type="transmembrane region" description="Helical" evidence="1">
    <location>
        <begin position="186"/>
        <end position="204"/>
    </location>
</feature>
<protein>
    <recommendedName>
        <fullName evidence="2">Acyltransferase 3 domain-containing protein</fullName>
    </recommendedName>
</protein>
<dbReference type="InterPro" id="IPR052728">
    <property type="entry name" value="O2_lipid_transport_reg"/>
</dbReference>
<dbReference type="PANTHER" id="PTHR11161">
    <property type="entry name" value="O-ACYLTRANSFERASE"/>
    <property type="match status" value="1"/>
</dbReference>
<sequence length="269" mass="31323">MRLASCRLSTPGLFDNPWRTKIGYVLIFLCIYGSCFINFIFTKQYELIDGPVRLAEHYSTDLKDFQRRFWKYFDILYSKPYSRLGTFLIGIALGYYLFQKKATTIKRRSQVMLSLGWIMAAIFMWFSLFALYGREESVLETAVYNGLKHLLFSISVAWIIFVCVTGQGGFFTTFLSSKIFIVISRLSYTIYLTHMVILEGYFLAMKDLIDHSTKAWGGVLTMILFNLQMIFWILSASFVVSVVFETPILRITALFFRETKQEIKTSKQE</sequence>
<name>A0A4Y2N0S7_ARAVE</name>
<keyword evidence="1" id="KW-1133">Transmembrane helix</keyword>
<dbReference type="Pfam" id="PF01757">
    <property type="entry name" value="Acyl_transf_3"/>
    <property type="match status" value="1"/>
</dbReference>
<dbReference type="EMBL" id="BGPR01008311">
    <property type="protein sequence ID" value="GBN32925.1"/>
    <property type="molecule type" value="Genomic_DNA"/>
</dbReference>
<keyword evidence="1" id="KW-0812">Transmembrane</keyword>
<dbReference type="AlphaFoldDB" id="A0A4Y2N0S7"/>
<dbReference type="InterPro" id="IPR002656">
    <property type="entry name" value="Acyl_transf_3_dom"/>
</dbReference>
<feature type="transmembrane region" description="Helical" evidence="1">
    <location>
        <begin position="21"/>
        <end position="41"/>
    </location>
</feature>
<feature type="transmembrane region" description="Helical" evidence="1">
    <location>
        <begin position="152"/>
        <end position="174"/>
    </location>
</feature>
<dbReference type="Proteomes" id="UP000499080">
    <property type="component" value="Unassembled WGS sequence"/>
</dbReference>
<feature type="transmembrane region" description="Helical" evidence="1">
    <location>
        <begin position="216"/>
        <end position="244"/>
    </location>
</feature>
<evidence type="ECO:0000313" key="3">
    <source>
        <dbReference type="EMBL" id="GBN32925.1"/>
    </source>
</evidence>
<evidence type="ECO:0000313" key="4">
    <source>
        <dbReference type="Proteomes" id="UP000499080"/>
    </source>
</evidence>
<feature type="transmembrane region" description="Helical" evidence="1">
    <location>
        <begin position="110"/>
        <end position="132"/>
    </location>
</feature>
<comment type="caution">
    <text evidence="3">The sequence shown here is derived from an EMBL/GenBank/DDBJ whole genome shotgun (WGS) entry which is preliminary data.</text>
</comment>
<evidence type="ECO:0000259" key="2">
    <source>
        <dbReference type="Pfam" id="PF01757"/>
    </source>
</evidence>
<feature type="domain" description="Acyltransferase 3" evidence="2">
    <location>
        <begin position="18"/>
        <end position="242"/>
    </location>
</feature>
<keyword evidence="4" id="KW-1185">Reference proteome</keyword>
<proteinExistence type="predicted"/>
<reference evidence="3 4" key="1">
    <citation type="journal article" date="2019" name="Sci. Rep.">
        <title>Orb-weaving spider Araneus ventricosus genome elucidates the spidroin gene catalogue.</title>
        <authorList>
            <person name="Kono N."/>
            <person name="Nakamura H."/>
            <person name="Ohtoshi R."/>
            <person name="Moran D.A.P."/>
            <person name="Shinohara A."/>
            <person name="Yoshida Y."/>
            <person name="Fujiwara M."/>
            <person name="Mori M."/>
            <person name="Tomita M."/>
            <person name="Arakawa K."/>
        </authorList>
    </citation>
    <scope>NUCLEOTIDE SEQUENCE [LARGE SCALE GENOMIC DNA]</scope>
</reference>
<organism evidence="3 4">
    <name type="scientific">Araneus ventricosus</name>
    <name type="common">Orbweaver spider</name>
    <name type="synonym">Epeira ventricosa</name>
    <dbReference type="NCBI Taxonomy" id="182803"/>
    <lineage>
        <taxon>Eukaryota</taxon>
        <taxon>Metazoa</taxon>
        <taxon>Ecdysozoa</taxon>
        <taxon>Arthropoda</taxon>
        <taxon>Chelicerata</taxon>
        <taxon>Arachnida</taxon>
        <taxon>Araneae</taxon>
        <taxon>Araneomorphae</taxon>
        <taxon>Entelegynae</taxon>
        <taxon>Araneoidea</taxon>
        <taxon>Araneidae</taxon>
        <taxon>Araneus</taxon>
    </lineage>
</organism>
<dbReference type="OrthoDB" id="6435258at2759"/>
<dbReference type="GO" id="GO:0016747">
    <property type="term" value="F:acyltransferase activity, transferring groups other than amino-acyl groups"/>
    <property type="evidence" value="ECO:0007669"/>
    <property type="project" value="InterPro"/>
</dbReference>
<accession>A0A4Y2N0S7</accession>
<dbReference type="PANTHER" id="PTHR11161:SF69">
    <property type="entry name" value="NOSE RESISTANT TO FLUOXETINE PROTEIN 6-LIKE PROTEIN"/>
    <property type="match status" value="1"/>
</dbReference>
<evidence type="ECO:0000256" key="1">
    <source>
        <dbReference type="SAM" id="Phobius"/>
    </source>
</evidence>
<gene>
    <name evidence="3" type="ORF">AVEN_167836_1</name>
</gene>
<feature type="transmembrane region" description="Helical" evidence="1">
    <location>
        <begin position="80"/>
        <end position="98"/>
    </location>
</feature>
<keyword evidence="1" id="KW-0472">Membrane</keyword>